<keyword evidence="1" id="KW-0732">Signal</keyword>
<proteinExistence type="predicted"/>
<reference evidence="2" key="2">
    <citation type="submission" date="2020-05" db="EMBL/GenBank/DDBJ databases">
        <authorList>
            <person name="Kim H.-S."/>
            <person name="Proctor R.H."/>
            <person name="Brown D.W."/>
        </authorList>
    </citation>
    <scope>NUCLEOTIDE SEQUENCE</scope>
    <source>
        <strain evidence="2">NRRL 22465</strain>
    </source>
</reference>
<sequence>MQIKALLLTPLLAAGFASAAPQKSTTFEAIALRSASKIHHEPLQAVKNHLALNVAKQGASCDAKSDNNAVFNLVGDELFLFRRSATPQQLYVDRSGMGQGVIGYTTGAQSPPRNSERKGWKIDKDGNLTFDGDDFLACPDSKKAGGSWRVWANVGIRSPADSKNCQRFSARVLKDTKPNSCEYTQQQ</sequence>
<evidence type="ECO:0000313" key="3">
    <source>
        <dbReference type="Proteomes" id="UP000635477"/>
    </source>
</evidence>
<dbReference type="InterPro" id="IPR052820">
    <property type="entry name" value="PhiA_domain"/>
</dbReference>
<gene>
    <name evidence="2" type="ORF">FZEAL_7252</name>
</gene>
<dbReference type="Proteomes" id="UP000635477">
    <property type="component" value="Unassembled WGS sequence"/>
</dbReference>
<dbReference type="PANTHER" id="PTHR42047:SF1">
    <property type="entry name" value="PROTEIN, PUTATIVE (AFU_ORTHOLOGUE AFUA_6G03560)-RELATED"/>
    <property type="match status" value="1"/>
</dbReference>
<evidence type="ECO:0000256" key="1">
    <source>
        <dbReference type="SAM" id="SignalP"/>
    </source>
</evidence>
<accession>A0A8H4XJ22</accession>
<evidence type="ECO:0000313" key="2">
    <source>
        <dbReference type="EMBL" id="KAF4976034.1"/>
    </source>
</evidence>
<dbReference type="AlphaFoldDB" id="A0A8H4XJ22"/>
<comment type="caution">
    <text evidence="2">The sequence shown here is derived from an EMBL/GenBank/DDBJ whole genome shotgun (WGS) entry which is preliminary data.</text>
</comment>
<organism evidence="2 3">
    <name type="scientific">Fusarium zealandicum</name>
    <dbReference type="NCBI Taxonomy" id="1053134"/>
    <lineage>
        <taxon>Eukaryota</taxon>
        <taxon>Fungi</taxon>
        <taxon>Dikarya</taxon>
        <taxon>Ascomycota</taxon>
        <taxon>Pezizomycotina</taxon>
        <taxon>Sordariomycetes</taxon>
        <taxon>Hypocreomycetidae</taxon>
        <taxon>Hypocreales</taxon>
        <taxon>Nectriaceae</taxon>
        <taxon>Fusarium</taxon>
        <taxon>Fusarium staphyleae species complex</taxon>
    </lineage>
</organism>
<protein>
    <recommendedName>
        <fullName evidence="4">Cell wall protein PhiA</fullName>
    </recommendedName>
</protein>
<dbReference type="PANTHER" id="PTHR42047">
    <property type="entry name" value="PROTEIN, PUTATIVE (AFU_ORTHOLOGUE AFUA_6G03560)-RELATED"/>
    <property type="match status" value="1"/>
</dbReference>
<feature type="chain" id="PRO_5034621591" description="Cell wall protein PhiA" evidence="1">
    <location>
        <begin position="20"/>
        <end position="187"/>
    </location>
</feature>
<dbReference type="EMBL" id="JABEYC010000577">
    <property type="protein sequence ID" value="KAF4976034.1"/>
    <property type="molecule type" value="Genomic_DNA"/>
</dbReference>
<name>A0A8H4XJ22_9HYPO</name>
<evidence type="ECO:0008006" key="4">
    <source>
        <dbReference type="Google" id="ProtNLM"/>
    </source>
</evidence>
<dbReference type="OrthoDB" id="4093325at2759"/>
<feature type="signal peptide" evidence="1">
    <location>
        <begin position="1"/>
        <end position="19"/>
    </location>
</feature>
<reference evidence="2" key="1">
    <citation type="journal article" date="2020" name="BMC Genomics">
        <title>Correction to: Identification and distribution of gene clusters required for synthesis of sphingolipid metabolism inhibitors in diverse species of the filamentous fungus Fusarium.</title>
        <authorList>
            <person name="Kim H.S."/>
            <person name="Lohmar J.M."/>
            <person name="Busman M."/>
            <person name="Brown D.W."/>
            <person name="Naumann T.A."/>
            <person name="Divon H.H."/>
            <person name="Lysoe E."/>
            <person name="Uhlig S."/>
            <person name="Proctor R.H."/>
        </authorList>
    </citation>
    <scope>NUCLEOTIDE SEQUENCE</scope>
    <source>
        <strain evidence="2">NRRL 22465</strain>
    </source>
</reference>
<keyword evidence="3" id="KW-1185">Reference proteome</keyword>